<dbReference type="InterPro" id="IPR003540">
    <property type="entry name" value="ADP-ribosyltransferase"/>
</dbReference>
<dbReference type="RefSeq" id="WP_106581861.1">
    <property type="nucleotide sequence ID" value="NZ_PYGA01000003.1"/>
</dbReference>
<feature type="region of interest" description="Disordered" evidence="1">
    <location>
        <begin position="328"/>
        <end position="371"/>
    </location>
</feature>
<keyword evidence="4" id="KW-0808">Transferase</keyword>
<sequence>MLRRIHDPERGASLIEYAATIVLAAAILAGLINSGITTSITGGVTGALEKLTVPDEGDPVGQQPGATRDDPGLGPQPPGTGADPQPQGGKPSKGDPQPGGAAASKDAGKGGGGSGGALRGLNMTSIGVGGPFNPGVNILEGLGGKNWFDDLSNHDVWLDPDKHLPEVYGTDMFPGNLALRLGLQQAGLSGDDFGWFGEQYTQSNKMLGDLWKDMLAGSVNTALHPQQMAQAAWDSSKKAVRAHADGLTEIVAKNLKESNGSLFKAGLGTINDSISYSVWDGPLSPSRLLVNQAARNDCAKGDYGKCISRVGMSVLEMMPIAKGPSIAGKLSKGLSKPEPPKPSTLASKNIPGRVDSNGTRRFTSNPDGEEYGENVLGHQYKDLDPDLKNAVKSYTHRSWPYQRILRSPNRKERIEEIKRLINTSGGEFEAWHQRWIKGPKPTASNAPETLDSIEDQISKIDNGLKNPLPEGVDLKRGVSELDFFSGYNGDPTSLKGKTHQEAGYTSGSLGSEPAFKHHPYHIEINVPKGSHGTWIGKNSEYDDQREMILPRNTKYRFTDVYQDPSTGIWILKAEVIP</sequence>
<dbReference type="OrthoDB" id="3414477at2"/>
<accession>A0A2P8DQJ5</accession>
<dbReference type="AlphaFoldDB" id="A0A2P8DQJ5"/>
<dbReference type="GO" id="GO:0005576">
    <property type="term" value="C:extracellular region"/>
    <property type="evidence" value="ECO:0007669"/>
    <property type="project" value="InterPro"/>
</dbReference>
<evidence type="ECO:0000256" key="2">
    <source>
        <dbReference type="SAM" id="Phobius"/>
    </source>
</evidence>
<feature type="domain" description="ADP ribosyltransferase" evidence="3">
    <location>
        <begin position="448"/>
        <end position="561"/>
    </location>
</feature>
<reference evidence="4 5" key="1">
    <citation type="submission" date="2018-03" db="EMBL/GenBank/DDBJ databases">
        <title>Genomic Encyclopedia of Archaeal and Bacterial Type Strains, Phase II (KMG-II): from individual species to whole genera.</title>
        <authorList>
            <person name="Goeker M."/>
        </authorList>
    </citation>
    <scope>NUCLEOTIDE SEQUENCE [LARGE SCALE GENOMIC DNA]</scope>
    <source>
        <strain evidence="4 5">DSM 45312</strain>
    </source>
</reference>
<keyword evidence="2" id="KW-1133">Transmembrane helix</keyword>
<dbReference type="PROSITE" id="PS51996">
    <property type="entry name" value="TR_MART"/>
    <property type="match status" value="1"/>
</dbReference>
<evidence type="ECO:0000256" key="1">
    <source>
        <dbReference type="SAM" id="MobiDB-lite"/>
    </source>
</evidence>
<feature type="region of interest" description="Disordered" evidence="1">
    <location>
        <begin position="51"/>
        <end position="116"/>
    </location>
</feature>
<organism evidence="4 5">
    <name type="scientific">Murinocardiopsis flavida</name>
    <dbReference type="NCBI Taxonomy" id="645275"/>
    <lineage>
        <taxon>Bacteria</taxon>
        <taxon>Bacillati</taxon>
        <taxon>Actinomycetota</taxon>
        <taxon>Actinomycetes</taxon>
        <taxon>Streptosporangiales</taxon>
        <taxon>Nocardiopsidaceae</taxon>
        <taxon>Murinocardiopsis</taxon>
    </lineage>
</organism>
<dbReference type="SUPFAM" id="SSF56399">
    <property type="entry name" value="ADP-ribosylation"/>
    <property type="match status" value="1"/>
</dbReference>
<dbReference type="Proteomes" id="UP000240542">
    <property type="component" value="Unassembled WGS sequence"/>
</dbReference>
<feature type="compositionally biased region" description="Polar residues" evidence="1">
    <location>
        <begin position="356"/>
        <end position="366"/>
    </location>
</feature>
<keyword evidence="2" id="KW-0472">Membrane</keyword>
<dbReference type="EMBL" id="PYGA01000003">
    <property type="protein sequence ID" value="PSK99454.1"/>
    <property type="molecule type" value="Genomic_DNA"/>
</dbReference>
<evidence type="ECO:0000259" key="3">
    <source>
        <dbReference type="Pfam" id="PF03496"/>
    </source>
</evidence>
<dbReference type="Pfam" id="PF03496">
    <property type="entry name" value="ADPrib_exo_Tox"/>
    <property type="match status" value="1"/>
</dbReference>
<keyword evidence="2" id="KW-0812">Transmembrane</keyword>
<gene>
    <name evidence="4" type="ORF">CLV63_103179</name>
</gene>
<feature type="transmembrane region" description="Helical" evidence="2">
    <location>
        <begin position="12"/>
        <end position="32"/>
    </location>
</feature>
<comment type="caution">
    <text evidence="4">The sequence shown here is derived from an EMBL/GenBank/DDBJ whole genome shotgun (WGS) entry which is preliminary data.</text>
</comment>
<evidence type="ECO:0000313" key="4">
    <source>
        <dbReference type="EMBL" id="PSK99454.1"/>
    </source>
</evidence>
<keyword evidence="5" id="KW-1185">Reference proteome</keyword>
<dbReference type="GO" id="GO:0016740">
    <property type="term" value="F:transferase activity"/>
    <property type="evidence" value="ECO:0007669"/>
    <property type="project" value="UniProtKB-KW"/>
</dbReference>
<evidence type="ECO:0000313" key="5">
    <source>
        <dbReference type="Proteomes" id="UP000240542"/>
    </source>
</evidence>
<proteinExistence type="predicted"/>
<name>A0A2P8DQJ5_9ACTN</name>
<dbReference type="Gene3D" id="3.90.176.10">
    <property type="entry name" value="Toxin ADP-ribosyltransferase, Chain A, domain 1"/>
    <property type="match status" value="1"/>
</dbReference>
<protein>
    <submittedName>
        <fullName evidence="4">ADP-ribosyltransferase exoenzyme</fullName>
    </submittedName>
</protein>